<evidence type="ECO:0000259" key="10">
    <source>
        <dbReference type="PROSITE" id="PS50011"/>
    </source>
</evidence>
<comment type="catalytic activity">
    <reaction evidence="8">
        <text>L-seryl-[protein] + ATP = O-phospho-L-seryl-[protein] + ADP + H(+)</text>
        <dbReference type="Rhea" id="RHEA:17989"/>
        <dbReference type="Rhea" id="RHEA-COMP:9863"/>
        <dbReference type="Rhea" id="RHEA-COMP:11604"/>
        <dbReference type="ChEBI" id="CHEBI:15378"/>
        <dbReference type="ChEBI" id="CHEBI:29999"/>
        <dbReference type="ChEBI" id="CHEBI:30616"/>
        <dbReference type="ChEBI" id="CHEBI:83421"/>
        <dbReference type="ChEBI" id="CHEBI:456216"/>
        <dbReference type="EC" id="2.7.11.1"/>
    </reaction>
</comment>
<dbReference type="FunFam" id="1.10.510.10:FF:000421">
    <property type="entry name" value="Serine/threonine-protein kinase PAK 6"/>
    <property type="match status" value="1"/>
</dbReference>
<dbReference type="GeneID" id="9682409"/>
<dbReference type="Proteomes" id="UP000001876">
    <property type="component" value="Unassembled WGS sequence"/>
</dbReference>
<protein>
    <submittedName>
        <fullName evidence="11">Predicted protein</fullName>
    </submittedName>
</protein>
<evidence type="ECO:0000313" key="11">
    <source>
        <dbReference type="EMBL" id="EEH58615.1"/>
    </source>
</evidence>
<feature type="coiled-coil region" evidence="9">
    <location>
        <begin position="34"/>
        <end position="61"/>
    </location>
</feature>
<evidence type="ECO:0000256" key="5">
    <source>
        <dbReference type="ARBA" id="ARBA00022777"/>
    </source>
</evidence>
<dbReference type="OrthoDB" id="248923at2759"/>
<evidence type="ECO:0000256" key="2">
    <source>
        <dbReference type="ARBA" id="ARBA00022527"/>
    </source>
</evidence>
<dbReference type="eggNOG" id="KOG0201">
    <property type="taxonomic scope" value="Eukaryota"/>
</dbReference>
<name>C1MMQ5_MICPC</name>
<dbReference type="EMBL" id="GG663737">
    <property type="protein sequence ID" value="EEH58615.1"/>
    <property type="molecule type" value="Genomic_DNA"/>
</dbReference>
<keyword evidence="2" id="KW-0723">Serine/threonine-protein kinase</keyword>
<evidence type="ECO:0000313" key="12">
    <source>
        <dbReference type="Proteomes" id="UP000001876"/>
    </source>
</evidence>
<dbReference type="PIRSF" id="PIRSF000654">
    <property type="entry name" value="Integrin-linked_kinase"/>
    <property type="match status" value="1"/>
</dbReference>
<keyword evidence="4" id="KW-0547">Nucleotide-binding</keyword>
<dbReference type="PANTHER" id="PTHR48012">
    <property type="entry name" value="STERILE20-LIKE KINASE, ISOFORM B-RELATED"/>
    <property type="match status" value="1"/>
</dbReference>
<keyword evidence="5" id="KW-0418">Kinase</keyword>
<accession>C1MMQ5</accession>
<gene>
    <name evidence="11" type="ORF">MICPUCDRAFT_14804</name>
</gene>
<dbReference type="OMA" id="KFIMRNA"/>
<evidence type="ECO:0000256" key="3">
    <source>
        <dbReference type="ARBA" id="ARBA00022679"/>
    </source>
</evidence>
<reference evidence="11 12" key="1">
    <citation type="journal article" date="2009" name="Science">
        <title>Green evolution and dynamic adaptations revealed by genomes of the marine picoeukaryotes Micromonas.</title>
        <authorList>
            <person name="Worden A.Z."/>
            <person name="Lee J.H."/>
            <person name="Mock T."/>
            <person name="Rouze P."/>
            <person name="Simmons M.P."/>
            <person name="Aerts A.L."/>
            <person name="Allen A.E."/>
            <person name="Cuvelier M.L."/>
            <person name="Derelle E."/>
            <person name="Everett M.V."/>
            <person name="Foulon E."/>
            <person name="Grimwood J."/>
            <person name="Gundlach H."/>
            <person name="Henrissat B."/>
            <person name="Napoli C."/>
            <person name="McDonald S.M."/>
            <person name="Parker M.S."/>
            <person name="Rombauts S."/>
            <person name="Salamov A."/>
            <person name="Von Dassow P."/>
            <person name="Badger J.H."/>
            <person name="Coutinho P.M."/>
            <person name="Demir E."/>
            <person name="Dubchak I."/>
            <person name="Gentemann C."/>
            <person name="Eikrem W."/>
            <person name="Gready J.E."/>
            <person name="John U."/>
            <person name="Lanier W."/>
            <person name="Lindquist E.A."/>
            <person name="Lucas S."/>
            <person name="Mayer K.F."/>
            <person name="Moreau H."/>
            <person name="Not F."/>
            <person name="Otillar R."/>
            <person name="Panaud O."/>
            <person name="Pangilinan J."/>
            <person name="Paulsen I."/>
            <person name="Piegu B."/>
            <person name="Poliakov A."/>
            <person name="Robbens S."/>
            <person name="Schmutz J."/>
            <person name="Toulza E."/>
            <person name="Wyss T."/>
            <person name="Zelensky A."/>
            <person name="Zhou K."/>
            <person name="Armbrust E.V."/>
            <person name="Bhattacharya D."/>
            <person name="Goodenough U.W."/>
            <person name="Van de Peer Y."/>
            <person name="Grigoriev I.V."/>
        </authorList>
    </citation>
    <scope>NUCLEOTIDE SEQUENCE [LARGE SCALE GENOMIC DNA]</scope>
    <source>
        <strain evidence="11 12">CCMP1545</strain>
    </source>
</reference>
<evidence type="ECO:0000256" key="6">
    <source>
        <dbReference type="ARBA" id="ARBA00022840"/>
    </source>
</evidence>
<dbReference type="Pfam" id="PF00069">
    <property type="entry name" value="Pkinase"/>
    <property type="match status" value="1"/>
</dbReference>
<sequence>MALTSARFELGPRIGRGSAGDVHRALDKLTGAVVAVKLVDLEEAEDEVEDIQREISHLAQIRSEYVTKYIGSWLHEGSTRLAIAMEYMAGGSVADLVTPENPLPTDACAVVLRDLLMALDYLHGEGKIHRDIKCANVLLTERGEVRLADFGVAGQMTHTLGGNKRKTFTGTPFWMAPEVIQSQDQGDGYDEKADVWSLGITAIEMATGTPPYSDLHPMRVLFFIPQNPPPALDAAKHDPAHVEFVAACLQKDSARRPSARALMEHRFVADAPSRSPALMQRIDQHVR</sequence>
<dbReference type="InterPro" id="IPR050629">
    <property type="entry name" value="STE20/SPS1-PAK"/>
</dbReference>
<dbReference type="SUPFAM" id="SSF56112">
    <property type="entry name" value="Protein kinase-like (PK-like)"/>
    <property type="match status" value="1"/>
</dbReference>
<proteinExistence type="inferred from homology"/>
<keyword evidence="9" id="KW-0175">Coiled coil</keyword>
<dbReference type="Gene3D" id="1.10.510.10">
    <property type="entry name" value="Transferase(Phosphotransferase) domain 1"/>
    <property type="match status" value="1"/>
</dbReference>
<keyword evidence="3" id="KW-0808">Transferase</keyword>
<keyword evidence="12" id="KW-1185">Reference proteome</keyword>
<evidence type="ECO:0000256" key="9">
    <source>
        <dbReference type="SAM" id="Coils"/>
    </source>
</evidence>
<evidence type="ECO:0000256" key="1">
    <source>
        <dbReference type="ARBA" id="ARBA00008874"/>
    </source>
</evidence>
<evidence type="ECO:0000256" key="4">
    <source>
        <dbReference type="ARBA" id="ARBA00022741"/>
    </source>
</evidence>
<comment type="similarity">
    <text evidence="1">Belongs to the protein kinase superfamily. STE Ser/Thr protein kinase family. STE20 subfamily.</text>
</comment>
<dbReference type="AlphaFoldDB" id="C1MMQ5"/>
<feature type="domain" description="Protein kinase" evidence="10">
    <location>
        <begin position="8"/>
        <end position="268"/>
    </location>
</feature>
<evidence type="ECO:0000256" key="8">
    <source>
        <dbReference type="ARBA" id="ARBA00048679"/>
    </source>
</evidence>
<dbReference type="InterPro" id="IPR000719">
    <property type="entry name" value="Prot_kinase_dom"/>
</dbReference>
<dbReference type="GO" id="GO:0004674">
    <property type="term" value="F:protein serine/threonine kinase activity"/>
    <property type="evidence" value="ECO:0007669"/>
    <property type="project" value="UniProtKB-KW"/>
</dbReference>
<dbReference type="STRING" id="564608.C1MMQ5"/>
<evidence type="ECO:0000256" key="7">
    <source>
        <dbReference type="ARBA" id="ARBA00047899"/>
    </source>
</evidence>
<dbReference type="RefSeq" id="XP_003056970.1">
    <property type="nucleotide sequence ID" value="XM_003056924.1"/>
</dbReference>
<dbReference type="SMART" id="SM00220">
    <property type="entry name" value="S_TKc"/>
    <property type="match status" value="1"/>
</dbReference>
<dbReference type="PROSITE" id="PS50011">
    <property type="entry name" value="PROTEIN_KINASE_DOM"/>
    <property type="match status" value="1"/>
</dbReference>
<feature type="non-terminal residue" evidence="11">
    <location>
        <position position="287"/>
    </location>
</feature>
<dbReference type="GO" id="GO:0005524">
    <property type="term" value="F:ATP binding"/>
    <property type="evidence" value="ECO:0007669"/>
    <property type="project" value="UniProtKB-KW"/>
</dbReference>
<organism evidence="12">
    <name type="scientific">Micromonas pusilla (strain CCMP1545)</name>
    <name type="common">Picoplanktonic green alga</name>
    <dbReference type="NCBI Taxonomy" id="564608"/>
    <lineage>
        <taxon>Eukaryota</taxon>
        <taxon>Viridiplantae</taxon>
        <taxon>Chlorophyta</taxon>
        <taxon>Mamiellophyceae</taxon>
        <taxon>Mamiellales</taxon>
        <taxon>Mamiellaceae</taxon>
        <taxon>Micromonas</taxon>
    </lineage>
</organism>
<dbReference type="KEGG" id="mpp:MICPUCDRAFT_14804"/>
<keyword evidence="6" id="KW-0067">ATP-binding</keyword>
<dbReference type="GO" id="GO:0005737">
    <property type="term" value="C:cytoplasm"/>
    <property type="evidence" value="ECO:0007669"/>
    <property type="project" value="TreeGrafter"/>
</dbReference>
<dbReference type="PANTHER" id="PTHR48012:SF10">
    <property type="entry name" value="FI20177P1"/>
    <property type="match status" value="1"/>
</dbReference>
<dbReference type="InterPro" id="IPR011009">
    <property type="entry name" value="Kinase-like_dom_sf"/>
</dbReference>
<comment type="catalytic activity">
    <reaction evidence="7">
        <text>L-threonyl-[protein] + ATP = O-phospho-L-threonyl-[protein] + ADP + H(+)</text>
        <dbReference type="Rhea" id="RHEA:46608"/>
        <dbReference type="Rhea" id="RHEA-COMP:11060"/>
        <dbReference type="Rhea" id="RHEA-COMP:11605"/>
        <dbReference type="ChEBI" id="CHEBI:15378"/>
        <dbReference type="ChEBI" id="CHEBI:30013"/>
        <dbReference type="ChEBI" id="CHEBI:30616"/>
        <dbReference type="ChEBI" id="CHEBI:61977"/>
        <dbReference type="ChEBI" id="CHEBI:456216"/>
        <dbReference type="EC" id="2.7.11.1"/>
    </reaction>
</comment>